<dbReference type="PROSITE" id="PS50110">
    <property type="entry name" value="RESPONSE_REGULATORY"/>
    <property type="match status" value="1"/>
</dbReference>
<dbReference type="RefSeq" id="WP_011524880.1">
    <property type="nucleotide sequence ID" value="NC_008009.1"/>
</dbReference>
<dbReference type="GO" id="GO:0000160">
    <property type="term" value="P:phosphorelay signal transduction system"/>
    <property type="evidence" value="ECO:0007669"/>
    <property type="project" value="InterPro"/>
</dbReference>
<dbReference type="InterPro" id="IPR001789">
    <property type="entry name" value="Sig_transdc_resp-reg_receiver"/>
</dbReference>
<dbReference type="InterPro" id="IPR058245">
    <property type="entry name" value="NreC/VraR/RcsB-like_REC"/>
</dbReference>
<evidence type="ECO:0000256" key="1">
    <source>
        <dbReference type="ARBA" id="ARBA00023125"/>
    </source>
</evidence>
<dbReference type="InterPro" id="IPR039420">
    <property type="entry name" value="WalR-like"/>
</dbReference>
<organism evidence="4 5">
    <name type="scientific">Koribacter versatilis (strain Ellin345)</name>
    <dbReference type="NCBI Taxonomy" id="204669"/>
    <lineage>
        <taxon>Bacteria</taxon>
        <taxon>Pseudomonadati</taxon>
        <taxon>Acidobacteriota</taxon>
        <taxon>Terriglobia</taxon>
        <taxon>Terriglobales</taxon>
        <taxon>Candidatus Korobacteraceae</taxon>
        <taxon>Candidatus Korobacter</taxon>
    </lineage>
</organism>
<dbReference type="PANTHER" id="PTHR43214">
    <property type="entry name" value="TWO-COMPONENT RESPONSE REGULATOR"/>
    <property type="match status" value="1"/>
</dbReference>
<reference evidence="4 5" key="1">
    <citation type="journal article" date="2009" name="Appl. Environ. Microbiol.">
        <title>Three genomes from the phylum Acidobacteria provide insight into the lifestyles of these microorganisms in soils.</title>
        <authorList>
            <person name="Ward N.L."/>
            <person name="Challacombe J.F."/>
            <person name="Janssen P.H."/>
            <person name="Henrissat B."/>
            <person name="Coutinho P.M."/>
            <person name="Wu M."/>
            <person name="Xie G."/>
            <person name="Haft D.H."/>
            <person name="Sait M."/>
            <person name="Badger J."/>
            <person name="Barabote R.D."/>
            <person name="Bradley B."/>
            <person name="Brettin T.S."/>
            <person name="Brinkac L.M."/>
            <person name="Bruce D."/>
            <person name="Creasy T."/>
            <person name="Daugherty S.C."/>
            <person name="Davidsen T.M."/>
            <person name="DeBoy R.T."/>
            <person name="Detter J.C."/>
            <person name="Dodson R.J."/>
            <person name="Durkin A.S."/>
            <person name="Ganapathy A."/>
            <person name="Gwinn-Giglio M."/>
            <person name="Han C.S."/>
            <person name="Khouri H."/>
            <person name="Kiss H."/>
            <person name="Kothari S.P."/>
            <person name="Madupu R."/>
            <person name="Nelson K.E."/>
            <person name="Nelson W.C."/>
            <person name="Paulsen I."/>
            <person name="Penn K."/>
            <person name="Ren Q."/>
            <person name="Rosovitz M.J."/>
            <person name="Selengut J.D."/>
            <person name="Shrivastava S."/>
            <person name="Sullivan S.A."/>
            <person name="Tapia R."/>
            <person name="Thompson L.S."/>
            <person name="Watkins K.L."/>
            <person name="Yang Q."/>
            <person name="Yu C."/>
            <person name="Zafar N."/>
            <person name="Zhou L."/>
            <person name="Kuske C.R."/>
        </authorList>
    </citation>
    <scope>NUCLEOTIDE SEQUENCE [LARGE SCALE GENOMIC DNA]</scope>
    <source>
        <strain evidence="4 5">Ellin345</strain>
    </source>
</reference>
<evidence type="ECO:0000259" key="3">
    <source>
        <dbReference type="PROSITE" id="PS50110"/>
    </source>
</evidence>
<feature type="domain" description="Response regulatory" evidence="3">
    <location>
        <begin position="5"/>
        <end position="121"/>
    </location>
</feature>
<dbReference type="STRING" id="204669.Acid345_4081"/>
<dbReference type="HOGENOM" id="CLU_000445_69_15_0"/>
<dbReference type="KEGG" id="aba:Acid345_4081"/>
<evidence type="ECO:0000313" key="5">
    <source>
        <dbReference type="Proteomes" id="UP000002432"/>
    </source>
</evidence>
<dbReference type="eggNOG" id="COG2197">
    <property type="taxonomic scope" value="Bacteria"/>
</dbReference>
<dbReference type="SUPFAM" id="SSF52172">
    <property type="entry name" value="CheY-like"/>
    <property type="match status" value="1"/>
</dbReference>
<dbReference type="Proteomes" id="UP000002432">
    <property type="component" value="Chromosome"/>
</dbReference>
<dbReference type="OrthoDB" id="9800897at2"/>
<keyword evidence="5" id="KW-1185">Reference proteome</keyword>
<dbReference type="EnsemblBacteria" id="ABF43081">
    <property type="protein sequence ID" value="ABF43081"/>
    <property type="gene ID" value="Acid345_4081"/>
</dbReference>
<dbReference type="Gene3D" id="3.40.50.2300">
    <property type="match status" value="1"/>
</dbReference>
<keyword evidence="2" id="KW-0597">Phosphoprotein</keyword>
<gene>
    <name evidence="4" type="ordered locus">Acid345_4081</name>
</gene>
<dbReference type="GO" id="GO:0003677">
    <property type="term" value="F:DNA binding"/>
    <property type="evidence" value="ECO:0007669"/>
    <property type="project" value="UniProtKB-KW"/>
</dbReference>
<feature type="modified residue" description="4-aspartylphosphate" evidence="2">
    <location>
        <position position="56"/>
    </location>
</feature>
<evidence type="ECO:0000256" key="2">
    <source>
        <dbReference type="PROSITE-ProRule" id="PRU00169"/>
    </source>
</evidence>
<accession>Q1IJ69</accession>
<dbReference type="InterPro" id="IPR011006">
    <property type="entry name" value="CheY-like_superfamily"/>
</dbReference>
<proteinExistence type="predicted"/>
<sequence>MAKAKVVLADDNLAILGQVNSLLDEWREYEVLAKYEDGNQLLREFRTHDPDIVVLDISMPGMSGLEVAARLQDAGSRAKIIFLTMHEDHDFLRAALGAGAAAYVLKSRLCIDLRLAMKAVLSHQMFVSPVLL</sequence>
<dbReference type="EMBL" id="CP000360">
    <property type="protein sequence ID" value="ABF43081.1"/>
    <property type="molecule type" value="Genomic_DNA"/>
</dbReference>
<protein>
    <submittedName>
        <fullName evidence="4">Response regulator receiver protein</fullName>
    </submittedName>
</protein>
<dbReference type="CDD" id="cd17535">
    <property type="entry name" value="REC_NarL-like"/>
    <property type="match status" value="1"/>
</dbReference>
<evidence type="ECO:0000313" key="4">
    <source>
        <dbReference type="EMBL" id="ABF43081.1"/>
    </source>
</evidence>
<dbReference type="SMART" id="SM00448">
    <property type="entry name" value="REC"/>
    <property type="match status" value="1"/>
</dbReference>
<keyword evidence="1" id="KW-0238">DNA-binding</keyword>
<dbReference type="Pfam" id="PF00072">
    <property type="entry name" value="Response_reg"/>
    <property type="match status" value="1"/>
</dbReference>
<dbReference type="AlphaFoldDB" id="Q1IJ69"/>
<name>Q1IJ69_KORVE</name>